<gene>
    <name evidence="2" type="ordered locus">Halsa_0066</name>
</gene>
<dbReference type="EMBL" id="CP002304">
    <property type="protein sequence ID" value="ADQ13562.1"/>
    <property type="molecule type" value="Genomic_DNA"/>
</dbReference>
<reference evidence="2 3" key="1">
    <citation type="submission" date="2010-11" db="EMBL/GenBank/DDBJ databases">
        <title>Complete sequence of Halanaerobium sp. sapolanicus.</title>
        <authorList>
            <consortium name="US DOE Joint Genome Institute"/>
            <person name="Lucas S."/>
            <person name="Copeland A."/>
            <person name="Lapidus A."/>
            <person name="Cheng J.-F."/>
            <person name="Bruce D."/>
            <person name="Goodwin L."/>
            <person name="Pitluck S."/>
            <person name="Davenport K."/>
            <person name="Detter J.C."/>
            <person name="Han C."/>
            <person name="Tapia R."/>
            <person name="Land M."/>
            <person name="Hauser L."/>
            <person name="Jeffries C."/>
            <person name="Kyrpides N."/>
            <person name="Ivanova N."/>
            <person name="Mikhailova N."/>
            <person name="Begemann M.B."/>
            <person name="Mormile M.R."/>
            <person name="Wall J.D."/>
            <person name="Elias D.A."/>
            <person name="Woyke T."/>
        </authorList>
    </citation>
    <scope>NUCLEOTIDE SEQUENCE [LARGE SCALE GENOMIC DNA]</scope>
    <source>
        <strain evidence="3">sapolanicus</strain>
    </source>
</reference>
<organism evidence="2 3">
    <name type="scientific">Halanaerobium hydrogeniformans</name>
    <name type="common">Halanaerobium sp. (strain sapolanicus)</name>
    <dbReference type="NCBI Taxonomy" id="656519"/>
    <lineage>
        <taxon>Bacteria</taxon>
        <taxon>Bacillati</taxon>
        <taxon>Bacillota</taxon>
        <taxon>Clostridia</taxon>
        <taxon>Halanaerobiales</taxon>
        <taxon>Halanaerobiaceae</taxon>
        <taxon>Halanaerobium</taxon>
    </lineage>
</organism>
<dbReference type="GO" id="GO:0003677">
    <property type="term" value="F:DNA binding"/>
    <property type="evidence" value="ECO:0007669"/>
    <property type="project" value="InterPro"/>
</dbReference>
<proteinExistence type="predicted"/>
<dbReference type="SUPFAM" id="SSF47413">
    <property type="entry name" value="lambda repressor-like DNA-binding domains"/>
    <property type="match status" value="1"/>
</dbReference>
<dbReference type="CDD" id="cd00093">
    <property type="entry name" value="HTH_XRE"/>
    <property type="match status" value="1"/>
</dbReference>
<dbReference type="KEGG" id="has:Halsa_0066"/>
<dbReference type="Proteomes" id="UP000007434">
    <property type="component" value="Chromosome"/>
</dbReference>
<keyword evidence="3" id="KW-1185">Reference proteome</keyword>
<dbReference type="AlphaFoldDB" id="E4RNM7"/>
<sequence length="66" mass="7817">MENNLKEIREQKGLSQLKLSYETRISPPDISKIERNKIFPHPKWREKIARVLEVEEKDIFPGIDKG</sequence>
<feature type="domain" description="HTH cro/C1-type" evidence="1">
    <location>
        <begin position="5"/>
        <end position="59"/>
    </location>
</feature>
<dbReference type="Pfam" id="PF12844">
    <property type="entry name" value="HTH_19"/>
    <property type="match status" value="1"/>
</dbReference>
<dbReference type="PROSITE" id="PS50943">
    <property type="entry name" value="HTH_CROC1"/>
    <property type="match status" value="1"/>
</dbReference>
<name>E4RNM7_HALHG</name>
<evidence type="ECO:0000313" key="2">
    <source>
        <dbReference type="EMBL" id="ADQ13562.1"/>
    </source>
</evidence>
<dbReference type="InterPro" id="IPR010982">
    <property type="entry name" value="Lambda_DNA-bd_dom_sf"/>
</dbReference>
<evidence type="ECO:0000313" key="3">
    <source>
        <dbReference type="Proteomes" id="UP000007434"/>
    </source>
</evidence>
<dbReference type="InterPro" id="IPR001387">
    <property type="entry name" value="Cro/C1-type_HTH"/>
</dbReference>
<dbReference type="SMART" id="SM00530">
    <property type="entry name" value="HTH_XRE"/>
    <property type="match status" value="1"/>
</dbReference>
<dbReference type="STRING" id="656519.Halsa_0066"/>
<reference evidence="2 3" key="2">
    <citation type="journal article" date="2011" name="J. Bacteriol.">
        <title>Complete Genome Sequence of the Haloalkaliphilic, Hydrogen Producing Halanaerobium hydrogenoformans.</title>
        <authorList>
            <person name="Brown S.D."/>
            <person name="Begemann M.B."/>
            <person name="Mormile M.R."/>
            <person name="Wall J.D."/>
            <person name="Han C.S."/>
            <person name="Goodwin L.A."/>
            <person name="Pitluck S."/>
            <person name="Land M.L."/>
            <person name="Hauser L.J."/>
            <person name="Elias D.A."/>
        </authorList>
    </citation>
    <scope>NUCLEOTIDE SEQUENCE [LARGE SCALE GENOMIC DNA]</scope>
    <source>
        <strain evidence="3">sapolanicus</strain>
    </source>
</reference>
<dbReference type="Gene3D" id="1.10.260.40">
    <property type="entry name" value="lambda repressor-like DNA-binding domains"/>
    <property type="match status" value="1"/>
</dbReference>
<dbReference type="HOGENOM" id="CLU_066192_29_2_9"/>
<dbReference type="OrthoDB" id="2112765at2"/>
<protein>
    <submittedName>
        <fullName evidence="2">Helix-turn-helix domain protein</fullName>
    </submittedName>
</protein>
<dbReference type="eggNOG" id="COG1476">
    <property type="taxonomic scope" value="Bacteria"/>
</dbReference>
<evidence type="ECO:0000259" key="1">
    <source>
        <dbReference type="PROSITE" id="PS50943"/>
    </source>
</evidence>
<accession>E4RNM7</accession>
<dbReference type="RefSeq" id="WP_013404668.1">
    <property type="nucleotide sequence ID" value="NC_014654.1"/>
</dbReference>